<dbReference type="InterPro" id="IPR011005">
    <property type="entry name" value="Dihydropteroate_synth-like_sf"/>
</dbReference>
<dbReference type="UniPathway" id="UPA00077">
    <property type="reaction ID" value="UER00155"/>
</dbReference>
<proteinExistence type="inferred from homology"/>
<dbReference type="InterPro" id="IPR006390">
    <property type="entry name" value="DHP_synth_dom"/>
</dbReference>
<dbReference type="GO" id="GO:0046872">
    <property type="term" value="F:metal ion binding"/>
    <property type="evidence" value="ECO:0007669"/>
    <property type="project" value="UniProtKB-KW"/>
</dbReference>
<evidence type="ECO:0000256" key="10">
    <source>
        <dbReference type="ARBA" id="ARBA00022840"/>
    </source>
</evidence>
<sequence length="443" mass="49377">MKVYVSLGSNIGCRISNIRKALDELKQLGLSDIKHTCCIETSPILLPNSPSEWKNTPYLNAVASFTTDITLTQLLKQFQKIEKKLGRTEKKLKWAPRIIDIDILLTTPHTVSSTPFLTLPHPEILNRPFLIHLLAILEPTLVFSDNFSHTTKTFVEIAHSINAVQNLGNYRSFTIYPEIVGILNVTKDSFSDGGLYNTAEKAVSHFASLENAGASIIDIGAESTRPGAVKLSSEEEYTQLDITLSAISNASSSVKISIDSYNFDVIERILQKYSNTISYINLVQWHFQPHEIRALAQYKTKFIVMHSISVPPSYTAVLPVNTDVVQSIAKWSEFVVNSAVTNGIAASDLILDVGIGFGKTHYQNLELLRKLRNFRDAIAEDCAILIGHSRKSYINAISSQLPINRDLETAIISASIAQYVDYLRVHNVTDTHRACVTRDMITR</sequence>
<organism evidence="15 16">
    <name type="scientific">Candidatus Fokinia solitaria</name>
    <dbReference type="NCBI Taxonomy" id="1802984"/>
    <lineage>
        <taxon>Bacteria</taxon>
        <taxon>Pseudomonadati</taxon>
        <taxon>Pseudomonadota</taxon>
        <taxon>Alphaproteobacteria</taxon>
        <taxon>Rickettsiales</taxon>
        <taxon>Candidatus Midichloriaceae</taxon>
        <taxon>Candidatus Fokinia</taxon>
    </lineage>
</organism>
<dbReference type="Proteomes" id="UP000244519">
    <property type="component" value="Chromosome"/>
</dbReference>
<dbReference type="OrthoDB" id="9811744at2"/>
<dbReference type="PANTHER" id="PTHR20941">
    <property type="entry name" value="FOLATE SYNTHESIS PROTEINS"/>
    <property type="match status" value="1"/>
</dbReference>
<dbReference type="PROSITE" id="PS50972">
    <property type="entry name" value="PTERIN_BINDING"/>
    <property type="match status" value="1"/>
</dbReference>
<protein>
    <submittedName>
        <fullName evidence="15">Dihydropteroate synthase</fullName>
    </submittedName>
</protein>
<evidence type="ECO:0000313" key="16">
    <source>
        <dbReference type="Proteomes" id="UP000244519"/>
    </source>
</evidence>
<dbReference type="GO" id="GO:0003848">
    <property type="term" value="F:2-amino-4-hydroxy-6-hydroxymethyldihydropteridine diphosphokinase activity"/>
    <property type="evidence" value="ECO:0007669"/>
    <property type="project" value="InterPro"/>
</dbReference>
<keyword evidence="9" id="KW-0418">Kinase</keyword>
<comment type="similarity">
    <text evidence="5">In the C-terminal section; belongs to the DHPS family.</text>
</comment>
<evidence type="ECO:0000256" key="13">
    <source>
        <dbReference type="ARBA" id="ARBA00023268"/>
    </source>
</evidence>
<dbReference type="PROSITE" id="PS00793">
    <property type="entry name" value="DHPS_2"/>
    <property type="match status" value="1"/>
</dbReference>
<evidence type="ECO:0000256" key="1">
    <source>
        <dbReference type="ARBA" id="ARBA00000012"/>
    </source>
</evidence>
<dbReference type="PANTHER" id="PTHR20941:SF1">
    <property type="entry name" value="FOLIC ACID SYNTHESIS PROTEIN FOL1"/>
    <property type="match status" value="1"/>
</dbReference>
<dbReference type="GO" id="GO:0004156">
    <property type="term" value="F:dihydropteroate synthase activity"/>
    <property type="evidence" value="ECO:0007669"/>
    <property type="project" value="UniProtKB-EC"/>
</dbReference>
<evidence type="ECO:0000256" key="5">
    <source>
        <dbReference type="ARBA" id="ARBA00009951"/>
    </source>
</evidence>
<accession>A0A2U8BT42</accession>
<evidence type="ECO:0000256" key="11">
    <source>
        <dbReference type="ARBA" id="ARBA00022842"/>
    </source>
</evidence>
<evidence type="ECO:0000256" key="9">
    <source>
        <dbReference type="ARBA" id="ARBA00022777"/>
    </source>
</evidence>
<dbReference type="Pfam" id="PF00809">
    <property type="entry name" value="Pterin_bind"/>
    <property type="match status" value="1"/>
</dbReference>
<dbReference type="GO" id="GO:0005524">
    <property type="term" value="F:ATP binding"/>
    <property type="evidence" value="ECO:0007669"/>
    <property type="project" value="UniProtKB-KW"/>
</dbReference>
<dbReference type="CDD" id="cd00483">
    <property type="entry name" value="HPPK"/>
    <property type="match status" value="1"/>
</dbReference>
<dbReference type="AlphaFoldDB" id="A0A2U8BT42"/>
<evidence type="ECO:0000313" key="15">
    <source>
        <dbReference type="EMBL" id="AWD33519.1"/>
    </source>
</evidence>
<dbReference type="Gene3D" id="3.30.70.560">
    <property type="entry name" value="7,8-Dihydro-6-hydroxymethylpterin-pyrophosphokinase HPPK"/>
    <property type="match status" value="1"/>
</dbReference>
<gene>
    <name evidence="15" type="ORF">Fsol_00743</name>
</gene>
<dbReference type="GO" id="GO:0046654">
    <property type="term" value="P:tetrahydrofolate biosynthetic process"/>
    <property type="evidence" value="ECO:0007669"/>
    <property type="project" value="UniProtKB-UniPathway"/>
</dbReference>
<comment type="catalytic activity">
    <reaction evidence="1">
        <text>(7,8-dihydropterin-6-yl)methyl diphosphate + 4-aminobenzoate = 7,8-dihydropteroate + diphosphate</text>
        <dbReference type="Rhea" id="RHEA:19949"/>
        <dbReference type="ChEBI" id="CHEBI:17836"/>
        <dbReference type="ChEBI" id="CHEBI:17839"/>
        <dbReference type="ChEBI" id="CHEBI:33019"/>
        <dbReference type="ChEBI" id="CHEBI:72950"/>
        <dbReference type="EC" id="2.5.1.15"/>
    </reaction>
</comment>
<name>A0A2U8BT42_9RICK</name>
<dbReference type="InterPro" id="IPR000489">
    <property type="entry name" value="Pterin-binding_dom"/>
</dbReference>
<dbReference type="NCBIfam" id="TIGR01496">
    <property type="entry name" value="DHPS"/>
    <property type="match status" value="1"/>
</dbReference>
<dbReference type="GO" id="GO:0016301">
    <property type="term" value="F:kinase activity"/>
    <property type="evidence" value="ECO:0007669"/>
    <property type="project" value="UniProtKB-KW"/>
</dbReference>
<keyword evidence="12" id="KW-0289">Folate biosynthesis</keyword>
<evidence type="ECO:0000256" key="3">
    <source>
        <dbReference type="ARBA" id="ARBA00004763"/>
    </source>
</evidence>
<evidence type="ECO:0000256" key="7">
    <source>
        <dbReference type="ARBA" id="ARBA00022723"/>
    </source>
</evidence>
<keyword evidence="11" id="KW-0460">Magnesium</keyword>
<keyword evidence="10" id="KW-0067">ATP-binding</keyword>
<keyword evidence="6" id="KW-0808">Transferase</keyword>
<dbReference type="KEGG" id="fso:Fsol_00743"/>
<dbReference type="InterPro" id="IPR045031">
    <property type="entry name" value="DHP_synth-like"/>
</dbReference>
<evidence type="ECO:0000256" key="2">
    <source>
        <dbReference type="ARBA" id="ARBA00001946"/>
    </source>
</evidence>
<reference evidence="15 16" key="1">
    <citation type="journal article" date="2018" name="Genome Biol. Evol.">
        <title>The Genome Sequence of "Candidatus Fokinia solitaria": Insights on Reductive Evolution in Rickettsiales.</title>
        <authorList>
            <person name="Floriano A.M."/>
            <person name="Castelli M."/>
            <person name="Krenek S."/>
            <person name="Berendonk T.U."/>
            <person name="Bazzocchi C."/>
            <person name="Petroni G."/>
            <person name="Sassera D."/>
        </authorList>
    </citation>
    <scope>NUCLEOTIDE SEQUENCE [LARGE SCALE GENOMIC DNA]</scope>
    <source>
        <strain evidence="15">Rio ETE_ALG 3VII</strain>
    </source>
</reference>
<comment type="cofactor">
    <cofactor evidence="2">
        <name>Mg(2+)</name>
        <dbReference type="ChEBI" id="CHEBI:18420"/>
    </cofactor>
</comment>
<dbReference type="SUPFAM" id="SSF51717">
    <property type="entry name" value="Dihydropteroate synthetase-like"/>
    <property type="match status" value="1"/>
</dbReference>
<keyword evidence="13" id="KW-0511">Multifunctional enzyme</keyword>
<dbReference type="SUPFAM" id="SSF55083">
    <property type="entry name" value="6-hydroxymethyl-7,8-dihydropterin pyrophosphokinase, HPPK"/>
    <property type="match status" value="1"/>
</dbReference>
<dbReference type="PROSITE" id="PS00794">
    <property type="entry name" value="HPPK"/>
    <property type="match status" value="1"/>
</dbReference>
<keyword evidence="16" id="KW-1185">Reference proteome</keyword>
<dbReference type="InterPro" id="IPR035907">
    <property type="entry name" value="Hppk_sf"/>
</dbReference>
<dbReference type="Pfam" id="PF01288">
    <property type="entry name" value="HPPK"/>
    <property type="match status" value="1"/>
</dbReference>
<evidence type="ECO:0000256" key="12">
    <source>
        <dbReference type="ARBA" id="ARBA00022909"/>
    </source>
</evidence>
<dbReference type="GO" id="GO:0005829">
    <property type="term" value="C:cytosol"/>
    <property type="evidence" value="ECO:0007669"/>
    <property type="project" value="TreeGrafter"/>
</dbReference>
<dbReference type="NCBIfam" id="TIGR01498">
    <property type="entry name" value="folK"/>
    <property type="match status" value="1"/>
</dbReference>
<evidence type="ECO:0000256" key="4">
    <source>
        <dbReference type="ARBA" id="ARBA00005051"/>
    </source>
</evidence>
<dbReference type="PROSITE" id="PS00792">
    <property type="entry name" value="DHPS_1"/>
    <property type="match status" value="1"/>
</dbReference>
<dbReference type="RefSeq" id="WP_108673523.1">
    <property type="nucleotide sequence ID" value="NZ_CP025989.1"/>
</dbReference>
<feature type="domain" description="Pterin-binding" evidence="14">
    <location>
        <begin position="177"/>
        <end position="442"/>
    </location>
</feature>
<evidence type="ECO:0000256" key="8">
    <source>
        <dbReference type="ARBA" id="ARBA00022741"/>
    </source>
</evidence>
<dbReference type="GO" id="GO:0046656">
    <property type="term" value="P:folic acid biosynthetic process"/>
    <property type="evidence" value="ECO:0007669"/>
    <property type="project" value="UniProtKB-KW"/>
</dbReference>
<keyword evidence="8" id="KW-0547">Nucleotide-binding</keyword>
<evidence type="ECO:0000259" key="14">
    <source>
        <dbReference type="PROSITE" id="PS50972"/>
    </source>
</evidence>
<evidence type="ECO:0000256" key="6">
    <source>
        <dbReference type="ARBA" id="ARBA00022679"/>
    </source>
</evidence>
<dbReference type="InterPro" id="IPR000550">
    <property type="entry name" value="Hppk"/>
</dbReference>
<keyword evidence="7" id="KW-0479">Metal-binding</keyword>
<comment type="pathway">
    <text evidence="3">Cofactor biosynthesis; tetrahydrofolate biosynthesis; 7,8-dihydrofolate from 2-amino-4-hydroxy-6-hydroxymethyl-7,8-dihydropteridine diphosphate and 4-aminobenzoate: step 1/2.</text>
</comment>
<dbReference type="EMBL" id="CP025989">
    <property type="protein sequence ID" value="AWD33519.1"/>
    <property type="molecule type" value="Genomic_DNA"/>
</dbReference>
<dbReference type="Gene3D" id="3.20.20.20">
    <property type="entry name" value="Dihydropteroate synthase-like"/>
    <property type="match status" value="1"/>
</dbReference>
<comment type="pathway">
    <text evidence="4">Cofactor biosynthesis; tetrahydrofolate biosynthesis; 2-amino-4-hydroxy-6-hydroxymethyl-7,8-dihydropteridine diphosphate from 7,8-dihydroneopterin triphosphate: step 4/4.</text>
</comment>